<feature type="region of interest" description="Disordered" evidence="1">
    <location>
        <begin position="1"/>
        <end position="153"/>
    </location>
</feature>
<evidence type="ECO:0000256" key="1">
    <source>
        <dbReference type="SAM" id="MobiDB-lite"/>
    </source>
</evidence>
<dbReference type="GeneID" id="25377521"/>
<organism evidence="2 3">
    <name type="scientific">Eimeria mitis</name>
    <dbReference type="NCBI Taxonomy" id="44415"/>
    <lineage>
        <taxon>Eukaryota</taxon>
        <taxon>Sar</taxon>
        <taxon>Alveolata</taxon>
        <taxon>Apicomplexa</taxon>
        <taxon>Conoidasida</taxon>
        <taxon>Coccidia</taxon>
        <taxon>Eucoccidiorida</taxon>
        <taxon>Eimeriorina</taxon>
        <taxon>Eimeriidae</taxon>
        <taxon>Eimeria</taxon>
    </lineage>
</organism>
<dbReference type="RefSeq" id="XP_013358085.1">
    <property type="nucleotide sequence ID" value="XM_013502631.1"/>
</dbReference>
<dbReference type="Proteomes" id="UP000030744">
    <property type="component" value="Unassembled WGS sequence"/>
</dbReference>
<reference evidence="2" key="2">
    <citation type="submission" date="2013-10" db="EMBL/GenBank/DDBJ databases">
        <authorList>
            <person name="Aslett M."/>
        </authorList>
    </citation>
    <scope>NUCLEOTIDE SEQUENCE [LARGE SCALE GENOMIC DNA]</scope>
    <source>
        <strain evidence="2">Houghton</strain>
    </source>
</reference>
<evidence type="ECO:0000313" key="2">
    <source>
        <dbReference type="EMBL" id="CDJ35507.1"/>
    </source>
</evidence>
<keyword evidence="3" id="KW-1185">Reference proteome</keyword>
<name>U6KGX9_9EIME</name>
<protein>
    <submittedName>
        <fullName evidence="2">Uncharacterized protein</fullName>
    </submittedName>
</protein>
<accession>U6KGX9</accession>
<evidence type="ECO:0000313" key="3">
    <source>
        <dbReference type="Proteomes" id="UP000030744"/>
    </source>
</evidence>
<reference evidence="2" key="1">
    <citation type="submission" date="2013-10" db="EMBL/GenBank/DDBJ databases">
        <title>Genomic analysis of the causative agents of coccidiosis in chickens.</title>
        <authorList>
            <person name="Reid A.J."/>
            <person name="Blake D."/>
            <person name="Billington K."/>
            <person name="Browne H."/>
            <person name="Dunn M."/>
            <person name="Hung S."/>
            <person name="Kawahara F."/>
            <person name="Miranda-Saavedra D."/>
            <person name="Mourier T."/>
            <person name="Nagra H."/>
            <person name="Otto T.D."/>
            <person name="Rawlings N."/>
            <person name="Sanchez A."/>
            <person name="Sanders M."/>
            <person name="Subramaniam C."/>
            <person name="Tay Y."/>
            <person name="Dear P."/>
            <person name="Doerig C."/>
            <person name="Gruber A."/>
            <person name="Parkinson J."/>
            <person name="Shirley M."/>
            <person name="Wan K.L."/>
            <person name="Berriman M."/>
            <person name="Tomley F."/>
            <person name="Pain A."/>
        </authorList>
    </citation>
    <scope>NUCLEOTIDE SEQUENCE [LARGE SCALE GENOMIC DNA]</scope>
    <source>
        <strain evidence="2">Houghton</strain>
    </source>
</reference>
<dbReference type="VEuPathDB" id="ToxoDB:EMH_0026550"/>
<feature type="compositionally biased region" description="Basic residues" evidence="1">
    <location>
        <begin position="87"/>
        <end position="107"/>
    </location>
</feature>
<proteinExistence type="predicted"/>
<dbReference type="AlphaFoldDB" id="U6KGX9"/>
<dbReference type="EMBL" id="HG688614">
    <property type="protein sequence ID" value="CDJ35507.1"/>
    <property type="molecule type" value="Genomic_DNA"/>
</dbReference>
<feature type="compositionally biased region" description="Polar residues" evidence="1">
    <location>
        <begin position="28"/>
        <end position="40"/>
    </location>
</feature>
<sequence>MEENASEVSSDEMLLNNNEEEEDVVFLSTPSNHIEPSSTEGDLHIPLLQNRRQPTLQPKEKQQPHHPQKQQQQEEQVQPEEKEQPSHHKKEQTHQQHKQQQPHHHKQQQPDHEEQQPPHPQKQKQTHRRKQKQQGHRGVAPVQQAEWSEDEDAEGLGVESLSWRKQSGSDFFRTVEKLIQKPTLDKILLISTIFAASFIFTKPLLHLAHLLFTCWLAIKALSLIE</sequence>
<gene>
    <name evidence="2" type="ORF">EMH_0026550</name>
</gene>
<feature type="compositionally biased region" description="Basic residues" evidence="1">
    <location>
        <begin position="121"/>
        <end position="135"/>
    </location>
</feature>